<dbReference type="OrthoDB" id="8176709at2759"/>
<feature type="non-terminal residue" evidence="1">
    <location>
        <position position="1"/>
    </location>
</feature>
<accession>A0A6L2Q186</accession>
<evidence type="ECO:0000313" key="1">
    <source>
        <dbReference type="EMBL" id="GFG38499.1"/>
    </source>
</evidence>
<dbReference type="AlphaFoldDB" id="A0A6L2Q186"/>
<sequence>VYESCFGSEVVKEVRQEMKAACAKCAGVSATAPGQAVPSPAEPGDKKKLPLGAALPTFDATKLQQAILGFRSPVQQNPLLSGYLQQSPAVTPQYRPAGFYHQQFPLYYPAVPTGSLYGPQAMPYQGVYPAVPNPYYQPPFYPGASAYSSGQRVSRDLDIRGQLETLTSRLSGKIRNVTCVMQELGYLDENLEPNFEKISDRINRLPVAEELKKDMVDGVQFCKQFAQCVPETRKDKFQLSRELVKPMFFFRCYKHKKLEACIMKDVRERYTPGDDMATPDEDNIGSAELRSLSWSSNKPDYDDMATAVYEFLYGEENSELENIM</sequence>
<keyword evidence="2" id="KW-1185">Reference proteome</keyword>
<name>A0A6L2Q186_COPFO</name>
<proteinExistence type="predicted"/>
<comment type="caution">
    <text evidence="1">The sequence shown here is derived from an EMBL/GenBank/DDBJ whole genome shotgun (WGS) entry which is preliminary data.</text>
</comment>
<evidence type="ECO:0000313" key="2">
    <source>
        <dbReference type="Proteomes" id="UP000502823"/>
    </source>
</evidence>
<dbReference type="EMBL" id="BLKM01012991">
    <property type="protein sequence ID" value="GFG38499.1"/>
    <property type="molecule type" value="Genomic_DNA"/>
</dbReference>
<reference evidence="2" key="1">
    <citation type="submission" date="2020-01" db="EMBL/GenBank/DDBJ databases">
        <title>Draft genome sequence of the Termite Coptotermes fromosanus.</title>
        <authorList>
            <person name="Itakura S."/>
            <person name="Yosikawa Y."/>
            <person name="Umezawa K."/>
        </authorList>
    </citation>
    <scope>NUCLEOTIDE SEQUENCE [LARGE SCALE GENOMIC DNA]</scope>
</reference>
<gene>
    <name evidence="1" type="ORF">Cfor_02385</name>
</gene>
<dbReference type="InParanoid" id="A0A6L2Q186"/>
<organism evidence="1 2">
    <name type="scientific">Coptotermes formosanus</name>
    <name type="common">Formosan subterranean termite</name>
    <dbReference type="NCBI Taxonomy" id="36987"/>
    <lineage>
        <taxon>Eukaryota</taxon>
        <taxon>Metazoa</taxon>
        <taxon>Ecdysozoa</taxon>
        <taxon>Arthropoda</taxon>
        <taxon>Hexapoda</taxon>
        <taxon>Insecta</taxon>
        <taxon>Pterygota</taxon>
        <taxon>Neoptera</taxon>
        <taxon>Polyneoptera</taxon>
        <taxon>Dictyoptera</taxon>
        <taxon>Blattodea</taxon>
        <taxon>Blattoidea</taxon>
        <taxon>Termitoidae</taxon>
        <taxon>Rhinotermitidae</taxon>
        <taxon>Coptotermes</taxon>
    </lineage>
</organism>
<dbReference type="Proteomes" id="UP000502823">
    <property type="component" value="Unassembled WGS sequence"/>
</dbReference>
<protein>
    <submittedName>
        <fullName evidence="1">Uncharacterized protein</fullName>
    </submittedName>
</protein>